<sequence length="115" mass="13187">MSRTFSGREVVKALRRIGYVVDHQRGSHIFLHNLEKNISVVVPVHKELKKGTLNSILKKAGITIKDLNKLIWLMEDYFSSFDLPPLIVSLVKLESTERWPWEEVPGEFKALCGLT</sequence>
<gene>
    <name evidence="7" type="ORF">S12H4_07133</name>
</gene>
<dbReference type="Pfam" id="PF07927">
    <property type="entry name" value="HicA_toxin"/>
    <property type="match status" value="1"/>
</dbReference>
<dbReference type="GO" id="GO:0003729">
    <property type="term" value="F:mRNA binding"/>
    <property type="evidence" value="ECO:0007669"/>
    <property type="project" value="InterPro"/>
</dbReference>
<evidence type="ECO:0000313" key="7">
    <source>
        <dbReference type="EMBL" id="GAI72173.1"/>
    </source>
</evidence>
<evidence type="ECO:0000256" key="6">
    <source>
        <dbReference type="ARBA" id="ARBA00023016"/>
    </source>
</evidence>
<evidence type="ECO:0000256" key="3">
    <source>
        <dbReference type="ARBA" id="ARBA00022759"/>
    </source>
</evidence>
<dbReference type="SUPFAM" id="SSF54786">
    <property type="entry name" value="YcfA/nrd intein domain"/>
    <property type="match status" value="1"/>
</dbReference>
<protein>
    <recommendedName>
        <fullName evidence="8">Addiction module toxin, HicA family</fullName>
    </recommendedName>
</protein>
<name>X1QV83_9ZZZZ</name>
<comment type="caution">
    <text evidence="7">The sequence shown here is derived from an EMBL/GenBank/DDBJ whole genome shotgun (WGS) entry which is preliminary data.</text>
</comment>
<reference evidence="7" key="1">
    <citation type="journal article" date="2014" name="Front. Microbiol.">
        <title>High frequency of phylogenetically diverse reductive dehalogenase-homologous genes in deep subseafloor sedimentary metagenomes.</title>
        <authorList>
            <person name="Kawai M."/>
            <person name="Futagami T."/>
            <person name="Toyoda A."/>
            <person name="Takaki Y."/>
            <person name="Nishi S."/>
            <person name="Hori S."/>
            <person name="Arai W."/>
            <person name="Tsubouchi T."/>
            <person name="Morono Y."/>
            <person name="Uchiyama I."/>
            <person name="Ito T."/>
            <person name="Fujiyama A."/>
            <person name="Inagaki F."/>
            <person name="Takami H."/>
        </authorList>
    </citation>
    <scope>NUCLEOTIDE SEQUENCE</scope>
    <source>
        <strain evidence="7">Expedition CK06-06</strain>
    </source>
</reference>
<dbReference type="AlphaFoldDB" id="X1QV83"/>
<evidence type="ECO:0000256" key="5">
    <source>
        <dbReference type="ARBA" id="ARBA00022884"/>
    </source>
</evidence>
<dbReference type="EMBL" id="BARW01002590">
    <property type="protein sequence ID" value="GAI72173.1"/>
    <property type="molecule type" value="Genomic_DNA"/>
</dbReference>
<keyword evidence="5" id="KW-0694">RNA-binding</keyword>
<dbReference type="GO" id="GO:0004519">
    <property type="term" value="F:endonuclease activity"/>
    <property type="evidence" value="ECO:0007669"/>
    <property type="project" value="UniProtKB-KW"/>
</dbReference>
<proteinExistence type="predicted"/>
<evidence type="ECO:0000256" key="1">
    <source>
        <dbReference type="ARBA" id="ARBA00022649"/>
    </source>
</evidence>
<organism evidence="7">
    <name type="scientific">marine sediment metagenome</name>
    <dbReference type="NCBI Taxonomy" id="412755"/>
    <lineage>
        <taxon>unclassified sequences</taxon>
        <taxon>metagenomes</taxon>
        <taxon>ecological metagenomes</taxon>
    </lineage>
</organism>
<keyword evidence="4" id="KW-0378">Hydrolase</keyword>
<dbReference type="InterPro" id="IPR038570">
    <property type="entry name" value="HicA_sf"/>
</dbReference>
<evidence type="ECO:0000256" key="4">
    <source>
        <dbReference type="ARBA" id="ARBA00022801"/>
    </source>
</evidence>
<evidence type="ECO:0008006" key="8">
    <source>
        <dbReference type="Google" id="ProtNLM"/>
    </source>
</evidence>
<dbReference type="Gene3D" id="3.30.920.30">
    <property type="entry name" value="Hypothetical protein"/>
    <property type="match status" value="1"/>
</dbReference>
<dbReference type="GO" id="GO:0016787">
    <property type="term" value="F:hydrolase activity"/>
    <property type="evidence" value="ECO:0007669"/>
    <property type="project" value="UniProtKB-KW"/>
</dbReference>
<evidence type="ECO:0000256" key="2">
    <source>
        <dbReference type="ARBA" id="ARBA00022722"/>
    </source>
</evidence>
<keyword evidence="3" id="KW-0255">Endonuclease</keyword>
<keyword evidence="2" id="KW-0540">Nuclease</keyword>
<keyword evidence="1" id="KW-1277">Toxin-antitoxin system</keyword>
<keyword evidence="6" id="KW-0346">Stress response</keyword>
<dbReference type="InterPro" id="IPR012933">
    <property type="entry name" value="HicA_mRNA_interferase"/>
</dbReference>
<accession>X1QV83</accession>